<name>A0A0H5C5N1_CYBJN</name>
<proteinExistence type="predicted"/>
<dbReference type="InterPro" id="IPR052743">
    <property type="entry name" value="Glutaminase_GtaA"/>
</dbReference>
<evidence type="ECO:0000313" key="3">
    <source>
        <dbReference type="EMBL" id="CEP23278.1"/>
    </source>
</evidence>
<reference evidence="4" key="1">
    <citation type="journal article" date="2015" name="J. Biotechnol.">
        <title>The structure of the Cyberlindnera jadinii genome and its relation to Candida utilis analyzed by the occurrence of single nucleotide polymorphisms.</title>
        <authorList>
            <person name="Rupp O."/>
            <person name="Brinkrolf K."/>
            <person name="Buerth C."/>
            <person name="Kunigo M."/>
            <person name="Schneider J."/>
            <person name="Jaenicke S."/>
            <person name="Goesmann A."/>
            <person name="Puehler A."/>
            <person name="Jaeger K.-E."/>
            <person name="Ernst J.F."/>
        </authorList>
    </citation>
    <scope>NUCLEOTIDE SEQUENCE [LARGE SCALE GENOMIC DNA]</scope>
    <source>
        <strain evidence="4">ATCC 18201 / CBS 1600 / BCRC 20928 / JCM 3617 / NBRC 0987 / NRRL Y-1542</strain>
    </source>
</reference>
<evidence type="ECO:0000313" key="4">
    <source>
        <dbReference type="Proteomes" id="UP000038830"/>
    </source>
</evidence>
<sequence length="450" mass="51068">MEPQLISHGGTRILCLAEIRGHLSLLNELAVQYRADVIVHTGSFGFFDENSVDKIHESYLRHIVAFSPLLDQELVDKISELSRANGEYVDHDVQALRDLLRGRKVSEVMDYVRGEKRLNVPVYTIYGMVEDSTVLNKFRLGVYSIPNLTILDESTTAVIKLDSELDLFLCGIGGSLSYQKLFHHGTFDNELNKYITAEQRHNFTPVAGDPGNVWITMLQIGEFIKTVENNSQKTQVKIMLSHPSPSREGLLAHLSVFLKMDYTISNGLHFLYPSSFNELSICPNFEFYKLKFSDARSQLSSIWVQVQNTIEKVVESEPRLQDLLSTALTCFDRIPVINSKDQDIIPLALSFNKRDVNSNTIRLQSDMYYLAFQNQWHFNLCDVTIGSMVLAYQNGRMKFEANAQGFDFTFKRSGQEVRERINSGFRRGGYGGSTGNGSRGRGTRGNYPKR</sequence>
<dbReference type="Pfam" id="PF10360">
    <property type="entry name" value="DUF2433"/>
    <property type="match status" value="1"/>
</dbReference>
<feature type="domain" description="DUF2433" evidence="2">
    <location>
        <begin position="272"/>
        <end position="409"/>
    </location>
</feature>
<feature type="compositionally biased region" description="Gly residues" evidence="1">
    <location>
        <begin position="426"/>
        <end position="440"/>
    </location>
</feature>
<dbReference type="InterPro" id="IPR018829">
    <property type="entry name" value="DUF2433"/>
</dbReference>
<dbReference type="AlphaFoldDB" id="A0A0H5C5N1"/>
<evidence type="ECO:0000256" key="1">
    <source>
        <dbReference type="SAM" id="MobiDB-lite"/>
    </source>
</evidence>
<dbReference type="PANTHER" id="PTHR31987">
    <property type="entry name" value="GLUTAMINASE A-RELATED"/>
    <property type="match status" value="1"/>
</dbReference>
<evidence type="ECO:0000259" key="2">
    <source>
        <dbReference type="Pfam" id="PF10360"/>
    </source>
</evidence>
<feature type="region of interest" description="Disordered" evidence="1">
    <location>
        <begin position="422"/>
        <end position="450"/>
    </location>
</feature>
<dbReference type="Proteomes" id="UP000038830">
    <property type="component" value="Unassembled WGS sequence"/>
</dbReference>
<dbReference type="EMBL" id="CDQK01000004">
    <property type="protein sequence ID" value="CEP23278.1"/>
    <property type="molecule type" value="Genomic_DNA"/>
</dbReference>
<protein>
    <recommendedName>
        <fullName evidence="2">DUF2433 domain-containing protein</fullName>
    </recommendedName>
</protein>
<gene>
    <name evidence="3" type="ORF">BN1211_3821</name>
</gene>
<dbReference type="PANTHER" id="PTHR31987:SF11">
    <property type="entry name" value="DUF2433 DOMAIN-CONTAINING PROTEIN"/>
    <property type="match status" value="1"/>
</dbReference>
<organism evidence="3 4">
    <name type="scientific">Cyberlindnera jadinii (strain ATCC 18201 / CBS 1600 / BCRC 20928 / JCM 3617 / NBRC 0987 / NRRL Y-1542)</name>
    <name type="common">Torula yeast</name>
    <name type="synonym">Candida utilis</name>
    <dbReference type="NCBI Taxonomy" id="983966"/>
    <lineage>
        <taxon>Eukaryota</taxon>
        <taxon>Fungi</taxon>
        <taxon>Dikarya</taxon>
        <taxon>Ascomycota</taxon>
        <taxon>Saccharomycotina</taxon>
        <taxon>Saccharomycetes</taxon>
        <taxon>Phaffomycetales</taxon>
        <taxon>Phaffomycetaceae</taxon>
        <taxon>Cyberlindnera</taxon>
    </lineage>
</organism>
<accession>A0A0H5C5N1</accession>